<dbReference type="EMBL" id="GG662861">
    <property type="protein sequence ID" value="EAR86234.1"/>
    <property type="molecule type" value="Genomic_DNA"/>
</dbReference>
<dbReference type="InParanoid" id="Q22LN2"/>
<keyword evidence="4" id="KW-1185">Reference proteome</keyword>
<feature type="region of interest" description="Disordered" evidence="2">
    <location>
        <begin position="393"/>
        <end position="416"/>
    </location>
</feature>
<dbReference type="FunCoup" id="Q22LN2">
    <property type="interactions" value="1"/>
</dbReference>
<evidence type="ECO:0000313" key="4">
    <source>
        <dbReference type="Proteomes" id="UP000009168"/>
    </source>
</evidence>
<reference evidence="3" key="2">
    <citation type="submission" date="2014-02" db="EMBL/GenBank/DDBJ databases">
        <title>Annotation update of Tetrahymena thermophila SB210.</title>
        <authorList>
            <person name="Bidwell S."/>
            <person name="Michalis H.M."/>
            <person name="Zafar N."/>
            <person name="Joardar V."/>
            <person name="Miao W."/>
            <person name="Russ C."/>
            <person name="Eisen J."/>
            <person name="Wu M."/>
            <person name="Wu D."/>
            <person name="Nierman W."/>
            <person name="Orias E."/>
            <person name="Delcher A."/>
            <person name="Salzberg S."/>
            <person name="Coyne R."/>
        </authorList>
    </citation>
    <scope>NUCLEOTIDE SEQUENCE</scope>
    <source>
        <strain evidence="3">SB210</strain>
    </source>
</reference>
<feature type="compositionally biased region" description="Low complexity" evidence="2">
    <location>
        <begin position="646"/>
        <end position="655"/>
    </location>
</feature>
<gene>
    <name evidence="3" type="ORF">TTHERM_00701170</name>
</gene>
<dbReference type="HOGENOM" id="CLU_241362_0_0_1"/>
<dbReference type="RefSeq" id="XP_976829.1">
    <property type="nucleotide sequence ID" value="XM_971736.1"/>
</dbReference>
<evidence type="ECO:0000256" key="1">
    <source>
        <dbReference type="SAM" id="Coils"/>
    </source>
</evidence>
<evidence type="ECO:0000313" key="3">
    <source>
        <dbReference type="EMBL" id="EAR86234.1"/>
    </source>
</evidence>
<evidence type="ECO:0000256" key="2">
    <source>
        <dbReference type="SAM" id="MobiDB-lite"/>
    </source>
</evidence>
<dbReference type="Proteomes" id="UP000009168">
    <property type="component" value="Unassembled WGS sequence"/>
</dbReference>
<feature type="region of interest" description="Disordered" evidence="2">
    <location>
        <begin position="628"/>
        <end position="672"/>
    </location>
</feature>
<feature type="compositionally biased region" description="Polar residues" evidence="2">
    <location>
        <begin position="628"/>
        <end position="639"/>
    </location>
</feature>
<dbReference type="KEGG" id="tet:TTHERM_00701170"/>
<sequence length="1685" mass="198075">MKHISHKLQVLNKSELEKSLIKASWNDEFSSPKQKHFKKCLEIFEGKCSIDNYAILVNHMKQISLKKWIYSAKILYIVQASISNSKNLNLCDYIHHDSNEFKKLRQDLLKNVVKPAPHLDQFQYLASQFIFYYFKYIMKFAQYTRVFLKIQENNLDICEEDQEAENNQKQDILLKEIEDMEIVIKVLETIIYIFDKILQYMLVPKYSNKYQFLKELTISLFADLEKYYAKCRIFCENCMLLIFRQSNNHLIVQRIYQFYCDFIKFTKNIQKFEFVLNYCKPFEAKKIQYFQLNVNKNKEIEMFVNNINKMEQIEPKNTTIFSKLGYQQEIKEVQNNKQNIQEYKNLNNNERNDWQCEEMSKDYNLINGKETKKCKNKDVQRIENKQIYMVQKENKNESLNQQKDQAENQVNDKNNQNNCKKYSEIFFNATDQKNTENQSQVFNNQNQFSASRNAIKQNNFMQTHCEETIKCKYSNHNLLKQSKTQEMYFECSQQQSKQIISSSKNGSNNLTEKIKDSISSTKVQKSEHADKEEEKITDIQFLNSAKSQTSQNSPSKFIQLDKNENILGSKNKDNKGQCDKPNKFNNQIFQFELPNYHQSKQDLSDYGGIEKNYESRSNLKQKFQQINDFGRNSNSSSPESIKETSKSSNNQSKNKITPLHKAQHYSTKNSSEYDDFNYYSSSNLLGIKNTQRSNHPNSFFSPKIKNDQKLFQSPKNIDVMGQNPQRDSIQPNNFILNLMQKVEKKEEKNIISNIFNNIKRQDSAIENIVASQQETLQQLNSNINNQKMQQSELTQQQIANKIRLEQIDQNQFQSQQKQFSQSVKSSHKRFNFGNNSKQKKIRNTNTASLVNIEFYYMSDQESEQEQAPLKISKVVQKIIPDQKKKEINEQRVKIENDDQMQYQCKEIFSIQEEQNHLSIDFIPSIQKQNSKEKAENGTSLKTNNINQQIQICPQLFEKQEINQFTEIQENVNQDIKDNQENYQFDITEFKDTNRQKSDKMFDTQNNKDIINISNVLQPDDFQIITNQKESVNIQQFIDDNTVQKQEILNNNYNNEQTQFQNQQDDYQCQLGQINLNQKDSFNCYEQYSFDKNDDSFQQNQKEIFQQQTSINLQEEQIINSQPSYKVNSVKIPQSPQTSKAFHNKFFLGNKNFSSFVENDERHNYQKKIKTPLKLKSYRKTDQDQLQFTNQEGQQKAQLQMQERNSFRSIRRFSSRNKSNNSSNKFFQESAVIDSQQIQQIVQSKSQQNGTSLPMSYMNANQILDGNSNIGFQIHQRQQELENNQTLSTIASSVQQQDMFNLNNKFNIEKKTFSNQSAYININSLISQKKDNAKNNFQDSQKPENIDVDQDEINNNKVFDKLLTNQSIYNTQEDTSNFYSKNKETLLTKQKMQTEGAVLMPIEDIEKQKLFPGNSFRRSILLKIDNEIPKQKDPEQFQKQLSEQAELDLKLHKSNSSQNQIISLIQNQNILEVAVKAMQSASVRNVSYSQHQQQKKIIFKDLNLNSAKDIKNNQKNQLDNLKSQITSKCTVDLQLNQDKQTKFFQNKERAITTIDQKLNNNYSTFFDKINSNNQIQFGQLRINQNQKSSLATQNMNGLKTFYQNNKLHTKDLNADSFKNIIPSNQSNLSNQQNQLFSSSLKNNNESQNSNILGQIPKLNYNLTNIPFKSKTTTNKQYDNQQLLAQI</sequence>
<protein>
    <submittedName>
        <fullName evidence="3">Uncharacterized protein</fullName>
    </submittedName>
</protein>
<feature type="compositionally biased region" description="Polar residues" evidence="2">
    <location>
        <begin position="505"/>
        <end position="523"/>
    </location>
</feature>
<feature type="coiled-coil region" evidence="1">
    <location>
        <begin position="769"/>
        <end position="796"/>
    </location>
</feature>
<proteinExistence type="predicted"/>
<feature type="coiled-coil region" evidence="1">
    <location>
        <begin position="323"/>
        <end position="353"/>
    </location>
</feature>
<keyword evidence="1" id="KW-0175">Coiled coil</keyword>
<feature type="compositionally biased region" description="Basic and acidic residues" evidence="2">
    <location>
        <begin position="524"/>
        <end position="535"/>
    </location>
</feature>
<name>Q22LN2_TETTS</name>
<accession>Q22LN2</accession>
<feature type="region of interest" description="Disordered" evidence="2">
    <location>
        <begin position="500"/>
        <end position="535"/>
    </location>
</feature>
<dbReference type="GeneID" id="7837903"/>
<reference evidence="3" key="1">
    <citation type="submission" date="2008-09" db="EMBL/GenBank/DDBJ databases">
        <authorList>
            <person name="Eisen J.A."/>
            <person name="Wu M."/>
            <person name="Wu D."/>
            <person name="Nierman W.C."/>
            <person name="Orias E."/>
            <person name="Delcher A.L."/>
            <person name="Salzberg S.L."/>
        </authorList>
    </citation>
    <scope>NUCLEOTIDE SEQUENCE</scope>
    <source>
        <strain evidence="3">SB210</strain>
    </source>
</reference>
<organism evidence="3 4">
    <name type="scientific">Tetrahymena thermophila (strain SB210)</name>
    <dbReference type="NCBI Taxonomy" id="312017"/>
    <lineage>
        <taxon>Eukaryota</taxon>
        <taxon>Sar</taxon>
        <taxon>Alveolata</taxon>
        <taxon>Ciliophora</taxon>
        <taxon>Intramacronucleata</taxon>
        <taxon>Oligohymenophorea</taxon>
        <taxon>Hymenostomatida</taxon>
        <taxon>Tetrahymenina</taxon>
        <taxon>Tetrahymenidae</taxon>
        <taxon>Tetrahymena</taxon>
    </lineage>
</organism>